<dbReference type="NCBIfam" id="NF033537">
    <property type="entry name" value="lasso_biosyn_B2"/>
    <property type="match status" value="1"/>
</dbReference>
<feature type="transmembrane region" description="Helical" evidence="1">
    <location>
        <begin position="16"/>
        <end position="35"/>
    </location>
</feature>
<reference evidence="3 4" key="1">
    <citation type="journal article" date="2019" name="ACS Chem. Biol.">
        <title>Identification and Mobilization of a Cryptic Antibiotic Biosynthesis Gene Locus from a Human-Pathogenic Nocardia Isolate.</title>
        <authorList>
            <person name="Herisse M."/>
            <person name="Ishida K."/>
            <person name="Porter J.L."/>
            <person name="Howden B."/>
            <person name="Hertweck C."/>
            <person name="Stinear T.P."/>
            <person name="Pidot S.J."/>
        </authorList>
    </citation>
    <scope>NUCLEOTIDE SEQUENCE [LARGE SCALE GENOMIC DNA]</scope>
    <source>
        <strain evidence="3 4">AUSMDU00012717</strain>
    </source>
</reference>
<evidence type="ECO:0000256" key="1">
    <source>
        <dbReference type="SAM" id="Phobius"/>
    </source>
</evidence>
<organism evidence="3 4">
    <name type="scientific">Nocardia arthritidis</name>
    <dbReference type="NCBI Taxonomy" id="228602"/>
    <lineage>
        <taxon>Bacteria</taxon>
        <taxon>Bacillati</taxon>
        <taxon>Actinomycetota</taxon>
        <taxon>Actinomycetes</taxon>
        <taxon>Mycobacteriales</taxon>
        <taxon>Nocardiaceae</taxon>
        <taxon>Nocardia</taxon>
    </lineage>
</organism>
<sequence>MTYQGVLELPTARVRLVHGVVARFIIVVATVLTYLPPYRIRQILMVVRRGAHPASHESAVAARNAVVAVSMRCAGRDGCLVRSLSTVLLCRFFGQWPTWCIGVQNLPPFGAHAWVEAEGKLVNELVPYDYLSRLIVVPPIEQ</sequence>
<dbReference type="KEGG" id="nah:F5544_12860"/>
<name>A0A6G9YB64_9NOCA</name>
<dbReference type="RefSeq" id="WP_238847219.1">
    <property type="nucleotide sequence ID" value="NZ_CP046172.1"/>
</dbReference>
<keyword evidence="1" id="KW-1133">Transmembrane helix</keyword>
<dbReference type="InterPro" id="IPR053521">
    <property type="entry name" value="McjB-like"/>
</dbReference>
<gene>
    <name evidence="3" type="ORF">F5544_12860</name>
</gene>
<dbReference type="EMBL" id="CP046172">
    <property type="protein sequence ID" value="QIS10461.1"/>
    <property type="molecule type" value="Genomic_DNA"/>
</dbReference>
<dbReference type="InterPro" id="IPR032708">
    <property type="entry name" value="McjB_C"/>
</dbReference>
<feature type="domain" description="Microcin J25-processing protein McjB C-terminal" evidence="2">
    <location>
        <begin position="27"/>
        <end position="127"/>
    </location>
</feature>
<evidence type="ECO:0000313" key="4">
    <source>
        <dbReference type="Proteomes" id="UP000503540"/>
    </source>
</evidence>
<keyword evidence="1" id="KW-0472">Membrane</keyword>
<keyword evidence="4" id="KW-1185">Reference proteome</keyword>
<evidence type="ECO:0000259" key="2">
    <source>
        <dbReference type="Pfam" id="PF13471"/>
    </source>
</evidence>
<accession>A0A6G9YB64</accession>
<evidence type="ECO:0000313" key="3">
    <source>
        <dbReference type="EMBL" id="QIS10461.1"/>
    </source>
</evidence>
<proteinExistence type="predicted"/>
<keyword evidence="1" id="KW-0812">Transmembrane</keyword>
<dbReference type="Proteomes" id="UP000503540">
    <property type="component" value="Chromosome"/>
</dbReference>
<dbReference type="AlphaFoldDB" id="A0A6G9YB64"/>
<dbReference type="Pfam" id="PF13471">
    <property type="entry name" value="Transglut_core3"/>
    <property type="match status" value="1"/>
</dbReference>
<protein>
    <submittedName>
        <fullName evidence="3">Lasso peptide biosynthesis B2 protein</fullName>
    </submittedName>
</protein>